<keyword evidence="4" id="KW-0812">Transmembrane</keyword>
<keyword evidence="6" id="KW-0677">Repeat</keyword>
<dbReference type="PANTHER" id="PTHR24028:SF290">
    <property type="entry name" value="PROTOCADHERIN 2 ALPHA A 15-RELATED"/>
    <property type="match status" value="1"/>
</dbReference>
<sequence length="664" mass="73219">RSSTRRGQTKWTSIIMVLMSFWSSSSAQFRYSVLEEAPEGTIVGNIGKDLGLDNTMRRERGMRIVYGSKEPPFIVKQDDGVLYVNGKIDREEICERRKDCLIDLKLVLQNPLEINHVIVEIVDVNDNSPIFQQKENILDVSESALPGAKFQLQAARDADSGLLSVQQYRLSQNRHFRLDVKDRGEDRKTPSLVLEKPLDRESVKSHVLLLTALDGGKPPKSGNMTIVVNVSDANDNPPVFSQESYTVSLKENSPVGTTVIQVSATDLDEGSNGQVEYSFGNDVDAQVRERFNINRETGVIVVSGTIDFEECSRYEIDVQASDKGTATLNTETSVIINIVDLNDNEPEVEVTSFSQALPEDSKPGTTVALISVKDADSGLNGKVMCYINPDIPFLLTPSENMYAVVTKSRLDREMMAQYDVTISAKDEGEPPFSSEKTMKVVVSDVNDNVPEFVLSPYTFYITENNNPGASVFSVKAYDQDDGDNALISYHILREKGSHDTLTSFLNINAETGSILALKSFDFETLKTFQFQVVATDSGTPSLSSNGSMNIQIHILDVNDNVPVFSSDAYSVTLRENSPLGTTVVQVNATDLDDGTNGEVIYSLGKSTNQLALNIFDINPITGDITVKGLIDYEERDKYEIEIEASDKGIAPLTTEKSVNIKIID</sequence>
<evidence type="ECO:0000256" key="9">
    <source>
        <dbReference type="ARBA" id="ARBA00022989"/>
    </source>
</evidence>
<feature type="domain" description="Cadherin" evidence="14">
    <location>
        <begin position="132"/>
        <end position="240"/>
    </location>
</feature>
<evidence type="ECO:0000256" key="7">
    <source>
        <dbReference type="ARBA" id="ARBA00022837"/>
    </source>
</evidence>
<dbReference type="FunFam" id="2.60.40.60:FF:000007">
    <property type="entry name" value="Protocadherin alpha 2"/>
    <property type="match status" value="1"/>
</dbReference>
<dbReference type="EMBL" id="AYCK01027737">
    <property type="status" value="NOT_ANNOTATED_CDS"/>
    <property type="molecule type" value="Genomic_DNA"/>
</dbReference>
<evidence type="ECO:0000256" key="3">
    <source>
        <dbReference type="ARBA" id="ARBA00022475"/>
    </source>
</evidence>
<evidence type="ECO:0000313" key="15">
    <source>
        <dbReference type="Ensembl" id="ENSPFOP00000027773.1"/>
    </source>
</evidence>
<dbReference type="Proteomes" id="UP000028760">
    <property type="component" value="Unassembled WGS sequence"/>
</dbReference>
<reference evidence="15" key="2">
    <citation type="submission" date="2025-08" db="UniProtKB">
        <authorList>
            <consortium name="Ensembl"/>
        </authorList>
    </citation>
    <scope>IDENTIFICATION</scope>
</reference>
<comment type="subcellular location">
    <subcellularLocation>
        <location evidence="2">Cell membrane</location>
        <topology evidence="2">Single-pass type I membrane protein</topology>
    </subcellularLocation>
</comment>
<keyword evidence="11" id="KW-0325">Glycoprotein</keyword>
<dbReference type="PROSITE" id="PS00232">
    <property type="entry name" value="CADHERIN_1"/>
    <property type="match status" value="3"/>
</dbReference>
<keyword evidence="7 12" id="KW-0106">Calcium</keyword>
<dbReference type="Pfam" id="PF00028">
    <property type="entry name" value="Cadherin"/>
    <property type="match status" value="5"/>
</dbReference>
<evidence type="ECO:0000313" key="16">
    <source>
        <dbReference type="Proteomes" id="UP000028760"/>
    </source>
</evidence>
<accession>A0A096M8N2</accession>
<organism evidence="15 16">
    <name type="scientific">Poecilia formosa</name>
    <name type="common">Amazon molly</name>
    <name type="synonym">Limia formosa</name>
    <dbReference type="NCBI Taxonomy" id="48698"/>
    <lineage>
        <taxon>Eukaryota</taxon>
        <taxon>Metazoa</taxon>
        <taxon>Chordata</taxon>
        <taxon>Craniata</taxon>
        <taxon>Vertebrata</taxon>
        <taxon>Euteleostomi</taxon>
        <taxon>Actinopterygii</taxon>
        <taxon>Neopterygii</taxon>
        <taxon>Teleostei</taxon>
        <taxon>Neoteleostei</taxon>
        <taxon>Acanthomorphata</taxon>
        <taxon>Ovalentaria</taxon>
        <taxon>Atherinomorphae</taxon>
        <taxon>Cyprinodontiformes</taxon>
        <taxon>Poeciliidae</taxon>
        <taxon>Poeciliinae</taxon>
        <taxon>Poecilia</taxon>
    </lineage>
</organism>
<dbReference type="Gene3D" id="2.60.40.60">
    <property type="entry name" value="Cadherins"/>
    <property type="match status" value="6"/>
</dbReference>
<comment type="function">
    <text evidence="1">Potential calcium-dependent cell-adhesion protein. May be involved in the establishment and maintenance of specific neuronal connections in the brain.</text>
</comment>
<feature type="signal peptide" evidence="13">
    <location>
        <begin position="1"/>
        <end position="27"/>
    </location>
</feature>
<dbReference type="InterPro" id="IPR015919">
    <property type="entry name" value="Cadherin-like_sf"/>
</dbReference>
<dbReference type="SUPFAM" id="SSF49313">
    <property type="entry name" value="Cadherin-like"/>
    <property type="match status" value="6"/>
</dbReference>
<evidence type="ECO:0000256" key="11">
    <source>
        <dbReference type="ARBA" id="ARBA00023180"/>
    </source>
</evidence>
<dbReference type="GeneTree" id="ENSGT00940000165118"/>
<dbReference type="EMBL" id="AYCK01027736">
    <property type="status" value="NOT_ANNOTATED_CDS"/>
    <property type="molecule type" value="Genomic_DNA"/>
</dbReference>
<dbReference type="GO" id="GO:0009653">
    <property type="term" value="P:anatomical structure morphogenesis"/>
    <property type="evidence" value="ECO:0007669"/>
    <property type="project" value="UniProtKB-ARBA"/>
</dbReference>
<dbReference type="Pfam" id="PF08266">
    <property type="entry name" value="Cadherin_2"/>
    <property type="match status" value="1"/>
</dbReference>
<keyword evidence="9" id="KW-1133">Transmembrane helix</keyword>
<dbReference type="AlphaFoldDB" id="A0A096M8N2"/>
<feature type="domain" description="Cadherin" evidence="14">
    <location>
        <begin position="241"/>
        <end position="348"/>
    </location>
</feature>
<evidence type="ECO:0000256" key="2">
    <source>
        <dbReference type="ARBA" id="ARBA00004251"/>
    </source>
</evidence>
<dbReference type="CDD" id="cd11304">
    <property type="entry name" value="Cadherin_repeat"/>
    <property type="match status" value="6"/>
</dbReference>
<dbReference type="FunFam" id="2.60.40.60:FF:000001">
    <property type="entry name" value="Protocadherin alpha 2"/>
    <property type="match status" value="1"/>
</dbReference>
<feature type="domain" description="Cadherin" evidence="14">
    <location>
        <begin position="349"/>
        <end position="452"/>
    </location>
</feature>
<evidence type="ECO:0000256" key="12">
    <source>
        <dbReference type="PROSITE-ProRule" id="PRU00043"/>
    </source>
</evidence>
<dbReference type="FunFam" id="2.60.40.60:FF:000002">
    <property type="entry name" value="Protocadherin alpha 2"/>
    <property type="match status" value="2"/>
</dbReference>
<evidence type="ECO:0000256" key="5">
    <source>
        <dbReference type="ARBA" id="ARBA00022729"/>
    </source>
</evidence>
<evidence type="ECO:0000256" key="1">
    <source>
        <dbReference type="ARBA" id="ARBA00003436"/>
    </source>
</evidence>
<feature type="domain" description="Cadherin" evidence="14">
    <location>
        <begin position="25"/>
        <end position="131"/>
    </location>
</feature>
<dbReference type="Ensembl" id="ENSPFOT00000030520.1">
    <property type="protein sequence ID" value="ENSPFOP00000027773.1"/>
    <property type="gene ID" value="ENSPFOG00000005183.2"/>
</dbReference>
<dbReference type="FunFam" id="2.60.40.60:FF:000006">
    <property type="entry name" value="Protocadherin alpha 2"/>
    <property type="match status" value="1"/>
</dbReference>
<dbReference type="InterPro" id="IPR002126">
    <property type="entry name" value="Cadherin-like_dom"/>
</dbReference>
<proteinExistence type="predicted"/>
<dbReference type="PANTHER" id="PTHR24028">
    <property type="entry name" value="CADHERIN-87A"/>
    <property type="match status" value="1"/>
</dbReference>
<protein>
    <submittedName>
        <fullName evidence="15">Protocadherin 2 alpha a 15</fullName>
    </submittedName>
</protein>
<dbReference type="SMART" id="SM00112">
    <property type="entry name" value="CA"/>
    <property type="match status" value="6"/>
</dbReference>
<evidence type="ECO:0000259" key="14">
    <source>
        <dbReference type="PROSITE" id="PS50268"/>
    </source>
</evidence>
<feature type="domain" description="Cadherin" evidence="14">
    <location>
        <begin position="453"/>
        <end position="564"/>
    </location>
</feature>
<feature type="domain" description="Cadherin" evidence="14">
    <location>
        <begin position="565"/>
        <end position="664"/>
    </location>
</feature>
<name>A0A096M8N2_POEFO</name>
<keyword evidence="16" id="KW-1185">Reference proteome</keyword>
<dbReference type="InterPro" id="IPR050174">
    <property type="entry name" value="Protocadherin/Cadherin-CA"/>
</dbReference>
<dbReference type="EMBL" id="AYCK01027738">
    <property type="status" value="NOT_ANNOTATED_CDS"/>
    <property type="molecule type" value="Genomic_DNA"/>
</dbReference>
<evidence type="ECO:0000256" key="8">
    <source>
        <dbReference type="ARBA" id="ARBA00022889"/>
    </source>
</evidence>
<dbReference type="GO" id="GO:0007156">
    <property type="term" value="P:homophilic cell adhesion via plasma membrane adhesion molecules"/>
    <property type="evidence" value="ECO:0007669"/>
    <property type="project" value="InterPro"/>
</dbReference>
<keyword evidence="5 13" id="KW-0732">Signal</keyword>
<keyword evidence="3" id="KW-1003">Cell membrane</keyword>
<dbReference type="GO" id="GO:0005886">
    <property type="term" value="C:plasma membrane"/>
    <property type="evidence" value="ECO:0007669"/>
    <property type="project" value="UniProtKB-SubCell"/>
</dbReference>
<keyword evidence="10" id="KW-0472">Membrane</keyword>
<dbReference type="InterPro" id="IPR013164">
    <property type="entry name" value="Cadherin_N"/>
</dbReference>
<evidence type="ECO:0000256" key="10">
    <source>
        <dbReference type="ARBA" id="ARBA00023136"/>
    </source>
</evidence>
<reference evidence="16" key="1">
    <citation type="submission" date="2013-10" db="EMBL/GenBank/DDBJ databases">
        <authorList>
            <person name="Schartl M."/>
            <person name="Warren W."/>
        </authorList>
    </citation>
    <scope>NUCLEOTIDE SEQUENCE [LARGE SCALE GENOMIC DNA]</scope>
    <source>
        <strain evidence="16">female</strain>
    </source>
</reference>
<dbReference type="FunFam" id="2.60.40.60:FF:000129">
    <property type="entry name" value="protocadherin alpha-C2 isoform X1"/>
    <property type="match status" value="1"/>
</dbReference>
<evidence type="ECO:0000256" key="6">
    <source>
        <dbReference type="ARBA" id="ARBA00022737"/>
    </source>
</evidence>
<dbReference type="EMBL" id="AYCK01027739">
    <property type="status" value="NOT_ANNOTATED_CDS"/>
    <property type="molecule type" value="Genomic_DNA"/>
</dbReference>
<feature type="chain" id="PRO_5001921105" evidence="13">
    <location>
        <begin position="28"/>
        <end position="664"/>
    </location>
</feature>
<dbReference type="InterPro" id="IPR020894">
    <property type="entry name" value="Cadherin_CS"/>
</dbReference>
<keyword evidence="8" id="KW-0130">Cell adhesion</keyword>
<dbReference type="PROSITE" id="PS50268">
    <property type="entry name" value="CADHERIN_2"/>
    <property type="match status" value="6"/>
</dbReference>
<dbReference type="PRINTS" id="PR00205">
    <property type="entry name" value="CADHERIN"/>
</dbReference>
<dbReference type="GO" id="GO:0005509">
    <property type="term" value="F:calcium ion binding"/>
    <property type="evidence" value="ECO:0007669"/>
    <property type="project" value="UniProtKB-UniRule"/>
</dbReference>
<reference evidence="15" key="3">
    <citation type="submission" date="2025-09" db="UniProtKB">
        <authorList>
            <consortium name="Ensembl"/>
        </authorList>
    </citation>
    <scope>IDENTIFICATION</scope>
</reference>
<evidence type="ECO:0000256" key="4">
    <source>
        <dbReference type="ARBA" id="ARBA00022692"/>
    </source>
</evidence>
<evidence type="ECO:0000256" key="13">
    <source>
        <dbReference type="SAM" id="SignalP"/>
    </source>
</evidence>